<comment type="caution">
    <text evidence="1">The sequence shown here is derived from an EMBL/GenBank/DDBJ whole genome shotgun (WGS) entry which is preliminary data.</text>
</comment>
<accession>A0A928VZA6</accession>
<reference evidence="1" key="1">
    <citation type="submission" date="2020-10" db="EMBL/GenBank/DDBJ databases">
        <authorList>
            <person name="Castelo-Branco R."/>
            <person name="Eusebio N."/>
            <person name="Adriana R."/>
            <person name="Vieira A."/>
            <person name="Brugerolle De Fraissinette N."/>
            <person name="Rezende De Castro R."/>
            <person name="Schneider M.P."/>
            <person name="Vasconcelos V."/>
            <person name="Leao P.N."/>
        </authorList>
    </citation>
    <scope>NUCLEOTIDE SEQUENCE</scope>
    <source>
        <strain evidence="1">LEGE 11467</strain>
    </source>
</reference>
<dbReference type="Gene3D" id="2.160.10.10">
    <property type="entry name" value="Hexapeptide repeat proteins"/>
    <property type="match status" value="1"/>
</dbReference>
<dbReference type="Proteomes" id="UP000621799">
    <property type="component" value="Unassembled WGS sequence"/>
</dbReference>
<organism evidence="1 2">
    <name type="scientific">Zarconia navalis LEGE 11467</name>
    <dbReference type="NCBI Taxonomy" id="1828826"/>
    <lineage>
        <taxon>Bacteria</taxon>
        <taxon>Bacillati</taxon>
        <taxon>Cyanobacteriota</taxon>
        <taxon>Cyanophyceae</taxon>
        <taxon>Oscillatoriophycideae</taxon>
        <taxon>Oscillatoriales</taxon>
        <taxon>Oscillatoriales incertae sedis</taxon>
        <taxon>Zarconia</taxon>
        <taxon>Zarconia navalis</taxon>
    </lineage>
</organism>
<evidence type="ECO:0000313" key="1">
    <source>
        <dbReference type="EMBL" id="MBE9040410.1"/>
    </source>
</evidence>
<gene>
    <name evidence="1" type="ORF">IQ235_06355</name>
</gene>
<keyword evidence="2" id="KW-1185">Reference proteome</keyword>
<dbReference type="InterPro" id="IPR011004">
    <property type="entry name" value="Trimer_LpxA-like_sf"/>
</dbReference>
<dbReference type="GO" id="GO:0031470">
    <property type="term" value="C:carboxysome"/>
    <property type="evidence" value="ECO:0007669"/>
    <property type="project" value="UniProtKB-ARBA"/>
</dbReference>
<evidence type="ECO:0000313" key="2">
    <source>
        <dbReference type="Proteomes" id="UP000621799"/>
    </source>
</evidence>
<evidence type="ECO:0008006" key="3">
    <source>
        <dbReference type="Google" id="ProtNLM"/>
    </source>
</evidence>
<feature type="non-terminal residue" evidence="1">
    <location>
        <position position="125"/>
    </location>
</feature>
<proteinExistence type="predicted"/>
<dbReference type="EMBL" id="JADEXN010000081">
    <property type="protein sequence ID" value="MBE9040410.1"/>
    <property type="molecule type" value="Genomic_DNA"/>
</dbReference>
<dbReference type="GO" id="GO:0043886">
    <property type="term" value="F:structural constituent of carboxysome shell"/>
    <property type="evidence" value="ECO:0007669"/>
    <property type="project" value="UniProtKB-ARBA"/>
</dbReference>
<dbReference type="AlphaFoldDB" id="A0A928VZA6"/>
<dbReference type="SUPFAM" id="SSF51161">
    <property type="entry name" value="Trimeric LpxA-like enzymes"/>
    <property type="match status" value="1"/>
</dbReference>
<sequence>MPLQPLQPAIDERACVRGDVTIHPSAAIATGVILQAQPNGRIEIAAGACLGMGVVVHSGSGRLTIGAGANLGAGVLVVGECSIGENACIGAATTLFNATVAPQQIVAPGSLVGDSSRQVSSDDPE</sequence>
<name>A0A928VZA6_9CYAN</name>
<protein>
    <recommendedName>
        <fullName evidence="3">Transferase</fullName>
    </recommendedName>
</protein>